<dbReference type="Proteomes" id="UP000292082">
    <property type="component" value="Unassembled WGS sequence"/>
</dbReference>
<evidence type="ECO:0000313" key="2">
    <source>
        <dbReference type="Proteomes" id="UP000292082"/>
    </source>
</evidence>
<keyword evidence="2" id="KW-1185">Reference proteome</keyword>
<reference evidence="1 2" key="1">
    <citation type="submission" date="2019-01" db="EMBL/GenBank/DDBJ databases">
        <title>Draft genome sequences of three monokaryotic isolates of the white-rot basidiomycete fungus Dichomitus squalens.</title>
        <authorList>
            <consortium name="DOE Joint Genome Institute"/>
            <person name="Lopez S.C."/>
            <person name="Andreopoulos B."/>
            <person name="Pangilinan J."/>
            <person name="Lipzen A."/>
            <person name="Riley R."/>
            <person name="Ahrendt S."/>
            <person name="Ng V."/>
            <person name="Barry K."/>
            <person name="Daum C."/>
            <person name="Grigoriev I.V."/>
            <person name="Hilden K.S."/>
            <person name="Makela M.R."/>
            <person name="de Vries R.P."/>
        </authorList>
    </citation>
    <scope>NUCLEOTIDE SEQUENCE [LARGE SCALE GENOMIC DNA]</scope>
    <source>
        <strain evidence="1 2">CBS 464.89</strain>
    </source>
</reference>
<proteinExistence type="predicted"/>
<accession>A0A4Q9PEY9</accession>
<gene>
    <name evidence="1" type="ORF">BD310DRAFT_992938</name>
</gene>
<protein>
    <submittedName>
        <fullName evidence="1">Uncharacterized protein</fullName>
    </submittedName>
</protein>
<dbReference type="Gene3D" id="2.60.120.260">
    <property type="entry name" value="Galactose-binding domain-like"/>
    <property type="match status" value="1"/>
</dbReference>
<sequence length="399" mass="42893">MDALGAGARSSGHPTVAIRLALFTFSLFIAAATSVLVNVTVDDTFGDPTTGIIPQYLPIDPPGTIGAWHSGNSSEQDDWTTSHWTPGILDVLKIHNQTWHDSTPANGPAQVVVNFTGTAVYVYNVVPNMVWETVTTSNMTFAIDDSVVGSFVHMPNNSGVTLYNQLVYSNTELELAPHTIVISAEGDSHSFILFDYLLYTTDADKAASETQSSKYSTSSTTASTVFVTTTMSPSSRAPLDTVVGAVFGGIFLLIGIALGVYFLLRRRSLYLSSTTNPTPFNPHHESERSDYGAQDGAGPSSPMASALTGTSTEALMDRYLYYPATLPDVPTYDAPGTSEPNDFKQERSMYGVPNTRTISWHTSAAGTETVFRALETEVSALGRELAGLQTDAKGRKTKR</sequence>
<evidence type="ECO:0000313" key="1">
    <source>
        <dbReference type="EMBL" id="TBU53328.1"/>
    </source>
</evidence>
<dbReference type="EMBL" id="ML145217">
    <property type="protein sequence ID" value="TBU53328.1"/>
    <property type="molecule type" value="Genomic_DNA"/>
</dbReference>
<organism evidence="1 2">
    <name type="scientific">Dichomitus squalens</name>
    <dbReference type="NCBI Taxonomy" id="114155"/>
    <lineage>
        <taxon>Eukaryota</taxon>
        <taxon>Fungi</taxon>
        <taxon>Dikarya</taxon>
        <taxon>Basidiomycota</taxon>
        <taxon>Agaricomycotina</taxon>
        <taxon>Agaricomycetes</taxon>
        <taxon>Polyporales</taxon>
        <taxon>Polyporaceae</taxon>
        <taxon>Dichomitus</taxon>
    </lineage>
</organism>
<dbReference type="AlphaFoldDB" id="A0A4Q9PEY9"/>
<name>A0A4Q9PEY9_9APHY</name>